<keyword evidence="3" id="KW-1185">Reference proteome</keyword>
<sequence length="317" mass="35378">MVKLASTRESRAYGPGRRTRNRWEYLNAGFYLLAALFLVCGLSVLLSPFPYTANYGLPLALLGLAFLLPVNAHDLVAHLPGFDYCFALFEFDLQLALVEFSVPLINIVGTILAFVGVLLLSLQTENGYNELLQKHALNTLIAGPLFWLIGSIHNICQIYERANGHVQILQKCVQLPLLTGSLLFLVAGILSKCRVFGSIHAQRIVERNWGWLGLCGSVLFMVGGLMNVIKVFKMQQMDGLRLEKLRGSAYERLSKGREDQLTLILGNGRMKKQFEEVGLLQEKTGARERSSEGSQQDLLNTHISFQGNNMKSIVVFF</sequence>
<evidence type="ECO:0000313" key="2">
    <source>
        <dbReference type="EMBL" id="KAG6518199.1"/>
    </source>
</evidence>
<reference evidence="2 3" key="1">
    <citation type="submission" date="2020-08" db="EMBL/GenBank/DDBJ databases">
        <title>Plant Genome Project.</title>
        <authorList>
            <person name="Zhang R.-G."/>
        </authorList>
    </citation>
    <scope>NUCLEOTIDE SEQUENCE [LARGE SCALE GENOMIC DNA]</scope>
    <source>
        <tissue evidence="2">Rhizome</tissue>
    </source>
</reference>
<comment type="caution">
    <text evidence="2">The sequence shown here is derived from an EMBL/GenBank/DDBJ whole genome shotgun (WGS) entry which is preliminary data.</text>
</comment>
<feature type="transmembrane region" description="Helical" evidence="1">
    <location>
        <begin position="97"/>
        <end position="120"/>
    </location>
</feature>
<keyword evidence="1" id="KW-1133">Transmembrane helix</keyword>
<feature type="transmembrane region" description="Helical" evidence="1">
    <location>
        <begin position="55"/>
        <end position="76"/>
    </location>
</feature>
<dbReference type="PANTHER" id="PTHR34967:SF1">
    <property type="entry name" value="OS02G0257200 PROTEIN"/>
    <property type="match status" value="1"/>
</dbReference>
<dbReference type="PANTHER" id="PTHR34967">
    <property type="entry name" value="OS02G0257200 PROTEIN"/>
    <property type="match status" value="1"/>
</dbReference>
<evidence type="ECO:0000313" key="3">
    <source>
        <dbReference type="Proteomes" id="UP000734854"/>
    </source>
</evidence>
<feature type="transmembrane region" description="Helical" evidence="1">
    <location>
        <begin position="172"/>
        <end position="191"/>
    </location>
</feature>
<accession>A0A8J5H205</accession>
<feature type="transmembrane region" description="Helical" evidence="1">
    <location>
        <begin position="25"/>
        <end position="49"/>
    </location>
</feature>
<proteinExistence type="predicted"/>
<keyword evidence="1" id="KW-0812">Transmembrane</keyword>
<evidence type="ECO:0000256" key="1">
    <source>
        <dbReference type="SAM" id="Phobius"/>
    </source>
</evidence>
<feature type="transmembrane region" description="Helical" evidence="1">
    <location>
        <begin position="140"/>
        <end position="160"/>
    </location>
</feature>
<feature type="transmembrane region" description="Helical" evidence="1">
    <location>
        <begin position="211"/>
        <end position="232"/>
    </location>
</feature>
<dbReference type="Proteomes" id="UP000734854">
    <property type="component" value="Unassembled WGS sequence"/>
</dbReference>
<protein>
    <submittedName>
        <fullName evidence="2">Uncharacterized protein</fullName>
    </submittedName>
</protein>
<name>A0A8J5H205_ZINOF</name>
<organism evidence="2 3">
    <name type="scientific">Zingiber officinale</name>
    <name type="common">Ginger</name>
    <name type="synonym">Amomum zingiber</name>
    <dbReference type="NCBI Taxonomy" id="94328"/>
    <lineage>
        <taxon>Eukaryota</taxon>
        <taxon>Viridiplantae</taxon>
        <taxon>Streptophyta</taxon>
        <taxon>Embryophyta</taxon>
        <taxon>Tracheophyta</taxon>
        <taxon>Spermatophyta</taxon>
        <taxon>Magnoliopsida</taxon>
        <taxon>Liliopsida</taxon>
        <taxon>Zingiberales</taxon>
        <taxon>Zingiberaceae</taxon>
        <taxon>Zingiber</taxon>
    </lineage>
</organism>
<dbReference type="AlphaFoldDB" id="A0A8J5H205"/>
<keyword evidence="1" id="KW-0472">Membrane</keyword>
<gene>
    <name evidence="2" type="ORF">ZIOFF_021602</name>
</gene>
<dbReference type="EMBL" id="JACMSC010000006">
    <property type="protein sequence ID" value="KAG6518199.1"/>
    <property type="molecule type" value="Genomic_DNA"/>
</dbReference>